<dbReference type="InterPro" id="IPR006367">
    <property type="entry name" value="Sirohaem_synthase_N"/>
</dbReference>
<dbReference type="PANTHER" id="PTHR35330:SF1">
    <property type="entry name" value="SIROHEME BIOSYNTHESIS PROTEIN MET8"/>
    <property type="match status" value="1"/>
</dbReference>
<evidence type="ECO:0000256" key="3">
    <source>
        <dbReference type="ARBA" id="ARBA00023002"/>
    </source>
</evidence>
<dbReference type="RefSeq" id="WP_254899785.1">
    <property type="nucleotide sequence ID" value="NZ_FXAE01000035.1"/>
</dbReference>
<keyword evidence="4" id="KW-0520">NAD</keyword>
<keyword evidence="8" id="KW-1185">Reference proteome</keyword>
<sequence>MENCGRVRYANNQLKQGGCVIPHYVPVLLNLAGRRCVVIGGGPVAERKATMLAEAGAVTVVISPTVTEGLRRLHQEMAQVEWIQREYRQGDLAGAFLAFAATDRPEVNAAVVAEADAEGIPMNDASEGSRGSMITPGVLRRGRLVVAVSTSGAGPTAARELIREIDEQFGEDYERYIDFLSSARAFIKARIDDPVRRKRLFRKLAETDILTLIREGSFEPWSEATMIAWIEEQTEE</sequence>
<gene>
    <name evidence="7" type="ORF">SAMN02744124_03087</name>
</gene>
<evidence type="ECO:0000256" key="1">
    <source>
        <dbReference type="ARBA" id="ARBA00005010"/>
    </source>
</evidence>
<dbReference type="NCBIfam" id="TIGR01470">
    <property type="entry name" value="cysG_Nterm"/>
    <property type="match status" value="1"/>
</dbReference>
<protein>
    <recommendedName>
        <fullName evidence="2">precorrin-2 dehydrogenase</fullName>
        <ecNumber evidence="2">1.3.1.76</ecNumber>
    </recommendedName>
</protein>
<proteinExistence type="predicted"/>
<evidence type="ECO:0000256" key="5">
    <source>
        <dbReference type="ARBA" id="ARBA00023244"/>
    </source>
</evidence>
<evidence type="ECO:0000256" key="2">
    <source>
        <dbReference type="ARBA" id="ARBA00012400"/>
    </source>
</evidence>
<dbReference type="Gene3D" id="1.10.8.610">
    <property type="entry name" value="SirC, precorrin-2 dehydrogenase, C-terminal helical domain-like"/>
    <property type="match status" value="1"/>
</dbReference>
<dbReference type="EC" id="1.3.1.76" evidence="2"/>
<organism evidence="7 8">
    <name type="scientific">Paenibacillus barengoltzii J12</name>
    <dbReference type="NCBI Taxonomy" id="935846"/>
    <lineage>
        <taxon>Bacteria</taxon>
        <taxon>Bacillati</taxon>
        <taxon>Bacillota</taxon>
        <taxon>Bacilli</taxon>
        <taxon>Bacillales</taxon>
        <taxon>Paenibacillaceae</taxon>
        <taxon>Paenibacillus</taxon>
    </lineage>
</organism>
<dbReference type="InterPro" id="IPR028161">
    <property type="entry name" value="Met8-like"/>
</dbReference>
<dbReference type="EMBL" id="FXAE01000035">
    <property type="protein sequence ID" value="SMF43965.1"/>
    <property type="molecule type" value="Genomic_DNA"/>
</dbReference>
<accession>A0ABY1M005</accession>
<dbReference type="InterPro" id="IPR036291">
    <property type="entry name" value="NAD(P)-bd_dom_sf"/>
</dbReference>
<dbReference type="SUPFAM" id="SSF75615">
    <property type="entry name" value="Siroheme synthase middle domains-like"/>
    <property type="match status" value="1"/>
</dbReference>
<evidence type="ECO:0000256" key="6">
    <source>
        <dbReference type="ARBA" id="ARBA00047561"/>
    </source>
</evidence>
<dbReference type="Gene3D" id="3.40.50.720">
    <property type="entry name" value="NAD(P)-binding Rossmann-like Domain"/>
    <property type="match status" value="1"/>
</dbReference>
<dbReference type="InterPro" id="IPR042518">
    <property type="entry name" value="SirC_C"/>
</dbReference>
<dbReference type="Pfam" id="PF13241">
    <property type="entry name" value="NAD_binding_7"/>
    <property type="match status" value="1"/>
</dbReference>
<name>A0ABY1M005_9BACL</name>
<comment type="pathway">
    <text evidence="1">Porphyrin-containing compound metabolism; siroheme biosynthesis; sirohydrochlorin from precorrin-2: step 1/1.</text>
</comment>
<evidence type="ECO:0000313" key="8">
    <source>
        <dbReference type="Proteomes" id="UP000192939"/>
    </source>
</evidence>
<keyword evidence="3" id="KW-0560">Oxidoreductase</keyword>
<keyword evidence="5" id="KW-0627">Porphyrin biosynthesis</keyword>
<comment type="catalytic activity">
    <reaction evidence="6">
        <text>precorrin-2 + NAD(+) = sirohydrochlorin + NADH + 2 H(+)</text>
        <dbReference type="Rhea" id="RHEA:15613"/>
        <dbReference type="ChEBI" id="CHEBI:15378"/>
        <dbReference type="ChEBI" id="CHEBI:57540"/>
        <dbReference type="ChEBI" id="CHEBI:57945"/>
        <dbReference type="ChEBI" id="CHEBI:58351"/>
        <dbReference type="ChEBI" id="CHEBI:58827"/>
        <dbReference type="EC" id="1.3.1.76"/>
    </reaction>
</comment>
<dbReference type="PANTHER" id="PTHR35330">
    <property type="entry name" value="SIROHEME BIOSYNTHESIS PROTEIN MET8"/>
    <property type="match status" value="1"/>
</dbReference>
<dbReference type="Proteomes" id="UP000192939">
    <property type="component" value="Unassembled WGS sequence"/>
</dbReference>
<dbReference type="SUPFAM" id="SSF51735">
    <property type="entry name" value="NAD(P)-binding Rossmann-fold domains"/>
    <property type="match status" value="1"/>
</dbReference>
<comment type="caution">
    <text evidence="7">The sequence shown here is derived from an EMBL/GenBank/DDBJ whole genome shotgun (WGS) entry which is preliminary data.</text>
</comment>
<evidence type="ECO:0000256" key="4">
    <source>
        <dbReference type="ARBA" id="ARBA00023027"/>
    </source>
</evidence>
<evidence type="ECO:0000313" key="7">
    <source>
        <dbReference type="EMBL" id="SMF43965.1"/>
    </source>
</evidence>
<reference evidence="7 8" key="1">
    <citation type="submission" date="2017-04" db="EMBL/GenBank/DDBJ databases">
        <authorList>
            <person name="Varghese N."/>
            <person name="Submissions S."/>
        </authorList>
    </citation>
    <scope>NUCLEOTIDE SEQUENCE [LARGE SCALE GENOMIC DNA]</scope>
    <source>
        <strain evidence="7 8">J12</strain>
    </source>
</reference>